<feature type="domain" description="CN hydrolase" evidence="2">
    <location>
        <begin position="1"/>
        <end position="212"/>
    </location>
</feature>
<dbReference type="PROSITE" id="PS50263">
    <property type="entry name" value="CN_HYDROLASE"/>
    <property type="match status" value="1"/>
</dbReference>
<dbReference type="Gene3D" id="3.60.110.10">
    <property type="entry name" value="Carbon-nitrogen hydrolase"/>
    <property type="match status" value="1"/>
</dbReference>
<dbReference type="Proteomes" id="UP000286186">
    <property type="component" value="Unassembled WGS sequence"/>
</dbReference>
<organism evidence="3 4">
    <name type="scientific">Eubacterium ventriosum</name>
    <dbReference type="NCBI Taxonomy" id="39496"/>
    <lineage>
        <taxon>Bacteria</taxon>
        <taxon>Bacillati</taxon>
        <taxon>Bacillota</taxon>
        <taxon>Clostridia</taxon>
        <taxon>Eubacteriales</taxon>
        <taxon>Eubacteriaceae</taxon>
        <taxon>Eubacterium</taxon>
    </lineage>
</organism>
<sequence length="234" mass="26804">MKLKVLLAVPYKGNSIYELRKILSQNDVDLYVFPEGFLDSNTLTEALKIIKNEQKYIITGFKDLRNNGQHKVLVIDNGKIVDEYTKCILTKGEKEKGKQHGEKITCVNTKFGKIGVLICYEIHFPEVARIMSLEDPIMLINIIGTGMYHDLQLEQWTTLAKARAIENEVYILGCSHYEEEIPLAYVYNSVGRCELMKTNECGGFVVEVDLDKSNAKVINYLEDRVPRLFNVLYE</sequence>
<reference evidence="3 4" key="1">
    <citation type="submission" date="2018-08" db="EMBL/GenBank/DDBJ databases">
        <title>A genome reference for cultivated species of the human gut microbiota.</title>
        <authorList>
            <person name="Zou Y."/>
            <person name="Xue W."/>
            <person name="Luo G."/>
        </authorList>
    </citation>
    <scope>NUCLEOTIDE SEQUENCE [LARGE SCALE GENOMIC DNA]</scope>
    <source>
        <strain evidence="3 4">AM23-22</strain>
    </source>
</reference>
<dbReference type="InterPro" id="IPR036526">
    <property type="entry name" value="C-N_Hydrolase_sf"/>
</dbReference>
<dbReference type="EMBL" id="QRHR01000005">
    <property type="protein sequence ID" value="RHF88874.1"/>
    <property type="molecule type" value="Genomic_DNA"/>
</dbReference>
<evidence type="ECO:0000259" key="2">
    <source>
        <dbReference type="PROSITE" id="PS50263"/>
    </source>
</evidence>
<name>A0A414R739_9FIRM</name>
<dbReference type="SUPFAM" id="SSF56317">
    <property type="entry name" value="Carbon-nitrogen hydrolase"/>
    <property type="match status" value="1"/>
</dbReference>
<gene>
    <name evidence="3" type="ORF">DW652_06465</name>
</gene>
<dbReference type="AlphaFoldDB" id="A0A414R739"/>
<evidence type="ECO:0000256" key="1">
    <source>
        <dbReference type="ARBA" id="ARBA00010613"/>
    </source>
</evidence>
<dbReference type="Pfam" id="PF00795">
    <property type="entry name" value="CN_hydrolase"/>
    <property type="match status" value="1"/>
</dbReference>
<accession>A0A414R739</accession>
<proteinExistence type="inferred from homology"/>
<comment type="caution">
    <text evidence="3">The sequence shown here is derived from an EMBL/GenBank/DDBJ whole genome shotgun (WGS) entry which is preliminary data.</text>
</comment>
<evidence type="ECO:0000313" key="3">
    <source>
        <dbReference type="EMBL" id="RHF88874.1"/>
    </source>
</evidence>
<protein>
    <submittedName>
        <fullName evidence="3">Carbon-nitrogen hydrolase family protein</fullName>
    </submittedName>
</protein>
<dbReference type="RefSeq" id="WP_118231665.1">
    <property type="nucleotide sequence ID" value="NZ_QRHR01000005.1"/>
</dbReference>
<dbReference type="PANTHER" id="PTHR23088">
    <property type="entry name" value="NITRILASE-RELATED"/>
    <property type="match status" value="1"/>
</dbReference>
<evidence type="ECO:0000313" key="4">
    <source>
        <dbReference type="Proteomes" id="UP000286186"/>
    </source>
</evidence>
<comment type="similarity">
    <text evidence="1">Belongs to the carbon-nitrogen hydrolase superfamily. NIT1/NIT2 family.</text>
</comment>
<dbReference type="InterPro" id="IPR003010">
    <property type="entry name" value="C-N_Hydrolase"/>
</dbReference>
<keyword evidence="3" id="KW-0378">Hydrolase</keyword>
<dbReference type="PANTHER" id="PTHR23088:SF27">
    <property type="entry name" value="DEAMINATED GLUTATHIONE AMIDASE"/>
    <property type="match status" value="1"/>
</dbReference>
<dbReference type="GO" id="GO:0016787">
    <property type="term" value="F:hydrolase activity"/>
    <property type="evidence" value="ECO:0007669"/>
    <property type="project" value="UniProtKB-KW"/>
</dbReference>
<dbReference type="CDD" id="cd07197">
    <property type="entry name" value="nitrilase"/>
    <property type="match status" value="1"/>
</dbReference>